<evidence type="ECO:0000256" key="3">
    <source>
        <dbReference type="ARBA" id="ARBA00022989"/>
    </source>
</evidence>
<dbReference type="InterPro" id="IPR002645">
    <property type="entry name" value="STAS_dom"/>
</dbReference>
<comment type="subcellular location">
    <subcellularLocation>
        <location evidence="1">Membrane</location>
        <topology evidence="1">Multi-pass membrane protein</topology>
    </subcellularLocation>
</comment>
<dbReference type="STRING" id="35722.A0A0B7NAW5"/>
<dbReference type="Proteomes" id="UP000054107">
    <property type="component" value="Unassembled WGS sequence"/>
</dbReference>
<name>A0A0B7NAW5_9FUNG</name>
<dbReference type="EMBL" id="LN728061">
    <property type="protein sequence ID" value="CEP12568.1"/>
    <property type="molecule type" value="Genomic_DNA"/>
</dbReference>
<feature type="transmembrane region" description="Helical" evidence="5">
    <location>
        <begin position="428"/>
        <end position="446"/>
    </location>
</feature>
<feature type="transmembrane region" description="Helical" evidence="5">
    <location>
        <begin position="374"/>
        <end position="392"/>
    </location>
</feature>
<feature type="transmembrane region" description="Helical" evidence="5">
    <location>
        <begin position="215"/>
        <end position="233"/>
    </location>
</feature>
<accession>A0A0B7NAW5</accession>
<dbReference type="InterPro" id="IPR001902">
    <property type="entry name" value="SLC26A/SulP_fam"/>
</dbReference>
<evidence type="ECO:0000256" key="5">
    <source>
        <dbReference type="SAM" id="Phobius"/>
    </source>
</evidence>
<keyword evidence="2 5" id="KW-0812">Transmembrane</keyword>
<dbReference type="Gene3D" id="3.30.750.24">
    <property type="entry name" value="STAS domain"/>
    <property type="match status" value="1"/>
</dbReference>
<evidence type="ECO:0000313" key="8">
    <source>
        <dbReference type="Proteomes" id="UP000054107"/>
    </source>
</evidence>
<sequence>MKNTIVIDYAPVPFKIRAKEFFRQLPSFFKAYFAGILPIVQWIHRYNLTWLVQDVIAGVTVGIVIVPQSMAYAKIANLDPQYGLYTSFVGVSLYCFFGTSKDISIGPISTVSLLVSSVVNSAIKIDPSIAASEIAVTLSLFAGIIMLVISFLRLGILVDFIPEPAIAGYMTGSAITIVLGQCPKLFGIPDVSTHESPYLIFGNLLAKLPHTQLDVAFGLTSLVLLYAVRFVCGRYTCKSPALQKAVFLFSIMRNGLIVVIGTFISFMISRGKSSSPISIIQSVPAGFDAMGVPSLRFDILKEAGGIVPSIVIIMILEHISVAKAFGRIYDYQINPDQEILAIGVSNIVGSFFGGYPATGAFSRTAIMARSGARTPIAGVFSGAVVVLALYALTPAFYYIPDAVLAAVVIHAVSDLASGSKYLKELWHASNAELFVWVSAVIVTIFVDVESGIYAAVGLSLLLMLYKLARPPIKTLTRISSYDEKPEAAEMYLDDQGNKTTTDVSSDKDKHYIYVDETDPNFKDYITALPSGILILKICSSVLYPNAEHISDAIIHTIKQKTRCGNTADMNKSDSDRAWNQSSSQTHDLDALQLPILEAVILDFDAVCRLDATALQVFAVTRDTVDRYAGRAVEWHFTGLQGANVRQALLHAGFGSNCELSGSEISGDCSLASLASPNEHVEPLPSSSNVSPKLPTENIVVNHREGLDSRNFIYDLETGSATNTGESPSRADACNQSMPNHNDKNNATPETPIDRFPCFHWDVDSAVRSICKRWHEKTQRSIKIEKMDTGIAIN</sequence>
<keyword evidence="3 5" id="KW-1133">Transmembrane helix</keyword>
<reference evidence="7 8" key="1">
    <citation type="submission" date="2014-09" db="EMBL/GenBank/DDBJ databases">
        <authorList>
            <person name="Ellenberger Sabrina"/>
        </authorList>
    </citation>
    <scope>NUCLEOTIDE SEQUENCE [LARGE SCALE GENOMIC DNA]</scope>
    <source>
        <strain evidence="7 8">CBS 412.66</strain>
    </source>
</reference>
<dbReference type="InterPro" id="IPR011547">
    <property type="entry name" value="SLC26A/SulP_dom"/>
</dbReference>
<feature type="transmembrane region" description="Helical" evidence="5">
    <location>
        <begin position="50"/>
        <end position="70"/>
    </location>
</feature>
<keyword evidence="8" id="KW-1185">Reference proteome</keyword>
<feature type="transmembrane region" description="Helical" evidence="5">
    <location>
        <begin position="25"/>
        <end position="44"/>
    </location>
</feature>
<dbReference type="Pfam" id="PF01740">
    <property type="entry name" value="STAS"/>
    <property type="match status" value="1"/>
</dbReference>
<dbReference type="NCBIfam" id="TIGR00815">
    <property type="entry name" value="sulP"/>
    <property type="match status" value="1"/>
</dbReference>
<dbReference type="Pfam" id="PF00916">
    <property type="entry name" value="Sulfate_transp"/>
    <property type="match status" value="1"/>
</dbReference>
<dbReference type="PANTHER" id="PTHR11814">
    <property type="entry name" value="SULFATE TRANSPORTER"/>
    <property type="match status" value="1"/>
</dbReference>
<dbReference type="OrthoDB" id="288203at2759"/>
<dbReference type="InterPro" id="IPR036513">
    <property type="entry name" value="STAS_dom_sf"/>
</dbReference>
<proteinExistence type="predicted"/>
<feature type="transmembrane region" description="Helical" evidence="5">
    <location>
        <begin position="245"/>
        <end position="268"/>
    </location>
</feature>
<feature type="transmembrane region" description="Helical" evidence="5">
    <location>
        <begin position="135"/>
        <end position="156"/>
    </location>
</feature>
<dbReference type="PROSITE" id="PS50801">
    <property type="entry name" value="STAS"/>
    <property type="match status" value="1"/>
</dbReference>
<evidence type="ECO:0000256" key="4">
    <source>
        <dbReference type="ARBA" id="ARBA00023136"/>
    </source>
</evidence>
<feature type="transmembrane region" description="Helical" evidence="5">
    <location>
        <begin position="339"/>
        <end position="362"/>
    </location>
</feature>
<protein>
    <recommendedName>
        <fullName evidence="6">STAS domain-containing protein</fullName>
    </recommendedName>
</protein>
<dbReference type="GO" id="GO:0055085">
    <property type="term" value="P:transmembrane transport"/>
    <property type="evidence" value="ECO:0007669"/>
    <property type="project" value="InterPro"/>
</dbReference>
<keyword evidence="4 5" id="KW-0472">Membrane</keyword>
<evidence type="ECO:0000313" key="7">
    <source>
        <dbReference type="EMBL" id="CEP12568.1"/>
    </source>
</evidence>
<organism evidence="7 8">
    <name type="scientific">Parasitella parasitica</name>
    <dbReference type="NCBI Taxonomy" id="35722"/>
    <lineage>
        <taxon>Eukaryota</taxon>
        <taxon>Fungi</taxon>
        <taxon>Fungi incertae sedis</taxon>
        <taxon>Mucoromycota</taxon>
        <taxon>Mucoromycotina</taxon>
        <taxon>Mucoromycetes</taxon>
        <taxon>Mucorales</taxon>
        <taxon>Mucorineae</taxon>
        <taxon>Mucoraceae</taxon>
        <taxon>Parasitella</taxon>
    </lineage>
</organism>
<evidence type="ECO:0000256" key="2">
    <source>
        <dbReference type="ARBA" id="ARBA00022692"/>
    </source>
</evidence>
<dbReference type="CDD" id="cd07042">
    <property type="entry name" value="STAS_SulP_like_sulfate_transporter"/>
    <property type="match status" value="1"/>
</dbReference>
<gene>
    <name evidence="7" type="primary">PARPA_06539.1 scaffold 22734</name>
</gene>
<dbReference type="GO" id="GO:0016020">
    <property type="term" value="C:membrane"/>
    <property type="evidence" value="ECO:0007669"/>
    <property type="project" value="UniProtKB-SubCell"/>
</dbReference>
<evidence type="ECO:0000256" key="1">
    <source>
        <dbReference type="ARBA" id="ARBA00004141"/>
    </source>
</evidence>
<dbReference type="AlphaFoldDB" id="A0A0B7NAW5"/>
<feature type="domain" description="STAS" evidence="6">
    <location>
        <begin position="531"/>
        <end position="653"/>
    </location>
</feature>
<evidence type="ECO:0000259" key="6">
    <source>
        <dbReference type="PROSITE" id="PS50801"/>
    </source>
</evidence>